<dbReference type="Pfam" id="PF01094">
    <property type="entry name" value="ANF_receptor"/>
    <property type="match status" value="1"/>
</dbReference>
<reference evidence="8 9" key="1">
    <citation type="journal article" date="2024" name="Science">
        <title>Giant polyketide synthase enzymes in the biosynthesis of giant marine polyether toxins.</title>
        <authorList>
            <person name="Fallon T.R."/>
            <person name="Shende V.V."/>
            <person name="Wierzbicki I.H."/>
            <person name="Pendleton A.L."/>
            <person name="Watervoot N.F."/>
            <person name="Auber R.P."/>
            <person name="Gonzalez D.J."/>
            <person name="Wisecaver J.H."/>
            <person name="Moore B.S."/>
        </authorList>
    </citation>
    <scope>NUCLEOTIDE SEQUENCE [LARGE SCALE GENOMIC DNA]</scope>
    <source>
        <strain evidence="8 9">12B1</strain>
    </source>
</reference>
<evidence type="ECO:0000256" key="4">
    <source>
        <dbReference type="ARBA" id="ARBA00023136"/>
    </source>
</evidence>
<evidence type="ECO:0000256" key="3">
    <source>
        <dbReference type="ARBA" id="ARBA00022989"/>
    </source>
</evidence>
<dbReference type="PANTHER" id="PTHR11319:SF35">
    <property type="entry name" value="OUTER MEMBRANE PROTEIN PMPC-RELATED"/>
    <property type="match status" value="1"/>
</dbReference>
<sequence>MALNLSLSPSAPPAFSLVPRIGILLPAIGTLRHGYPDYSWSPRMGVYQALRELNDKTDGVADDILPSTSVEYVFRDAKCERGPALKGALELAGLGVHAIIGTGCSESAEVAALLASSVGIPIISPSATSPFLTEVPTTYPTFLRTAPSDDFQGLVIVDVLANFMRYQRVSLVYETDSYGENLALVSAERAQEYGLRITETASFSTGTLDFAPQYTVLKAAGSNIIVLFCQASDAGRFMRQSYVHAELGGPGGLYFVPDAISFGSDIWANDDILQANETLRELVLRGVFGVSPTTGAGSPVYDEFVARRQQLPVTFGSDAGCNLEEDSLGGKLWAIDHDEDPSTPLRCSGFGLWPGPYDGYAHDATMALAYALHEVLYVRGRQQILGSELLDVLRDQVQFVGITGWVDFDERGDRAGGTGYYLANYIDVQQGWVAIAAWQPCAYPGCRFEERFFLFNQPTFSTIDNTPPAGYQCPFGSEEVRNGTDVRCLCSPGYEPRENEACAPCAPGTFKSVTSSTARCQLCEPGSFSSSAGSLSCELCQPGFFQSYFGRTDCQPCSFPAFSFEGSASCEVCAASTTRLSDSEPPSAQNCEFCQQEDRECAINTTTATIALKPGFWRLTSSTVVLYPCEIDENLLNDSTCVGGIAPHTHGAGSSVYCSTNHTGPLCKVCTEDSQYFSNSERRCIDCPATSSSVARLIITVVGAFVFFVCLSWIRTRFSSSWLAKYLTNIVTFFARLRSIGFMAALKLVFAFVQIVGLIPTVYNLVLPERYRRLWDSLSGLNPVELLLSLPCQGGYQSELLIQAITPMAVVGFALIGGVGLTLLTTRDNLVEELRWQKSLLKGVPPALILAFAVVPNLSVKIFGAFNCVKFKGSSSEGDISYMVEDLSVQCDSDEHRAIRNWALLFIVVWPVGSVALVSVLLFKARRAIIKQKPSALSEALSFLHEEYEPRFFYWEVFVLVERIILAGGLILIPNSLQFFRLLLALLISALSSVFTLLAMPYKKLMHDYLSVATHVAMWGILLGAICVKVHRDITLAQGQEDPAAAVMGITDATQFVNLMLAFTIGALSFVLCALIRSTALEKRERVIRLVHDRSPPEITQQRNLIWHLFLSHSWRTGQYPAAIIKKELSMLLPGCRIFLDVDDLDDISKLEEYISQTLCTLLFLSQGYWSSTNCLREVRAAVEQRRPLILVYEPEVGRGGQPLQVSREQCPRELETEVFTVSDAFLSDSFASMHAGASSSMRDSGVLDSNLGETSTSVSQRVTKMMRRVTSLQLRESLTNRFTSGSRFTSAARFSGSSRSTSGKKRSHGEDPRPVSPPPSPPEDESATSVHSASAPDVQDDGCRKSLSRLQVPSCEDAGARGELRTSLSDMRLPADDARSDPGDVNEEQSSSERVRKVRTPSLPSIFSKNEGSMRDKTVAARQVPVSPRQVPVSPVSRRRNNICVNARKEREAISWFSLPDFQIESLRLVAMQMLVHTPKYFNASPDQIATFVTGEVRVQTLSYVPPVAILYSKANQGAKGAIAELSAQCQGVRALRYVPKEMQKRRLMKFFGRQSEEGATMRTHNGRFSGWLRFAKHQLRQARSAAGNKLKNRLSSVGTSKMRHAHAVHGVVEGLMENEPAFALLYLRDTTWQGPKADELAKDIERMLEDGITIAMVHEQSPHKGATEFAEIIRTTPPKLVKETALYQKIAQAWPDGRTHREIGIKLSAKSTGAKSTEERWTFIGQIKSTLSSSRRGRGNVPRPFPCQQTTTISSVRGNLSEPDPVYSIPTSPSGEVYVPENEFQTGAEKVDALQGVVISQVHDENPGDPTPAMSTEDDQLSPLGSRLYVP</sequence>
<proteinExistence type="predicted"/>
<dbReference type="Proteomes" id="UP001515480">
    <property type="component" value="Unassembled WGS sequence"/>
</dbReference>
<protein>
    <recommendedName>
        <fullName evidence="7">Receptor ligand binding region domain-containing protein</fullName>
    </recommendedName>
</protein>
<feature type="region of interest" description="Disordered" evidence="5">
    <location>
        <begin position="1239"/>
        <end position="1262"/>
    </location>
</feature>
<keyword evidence="9" id="KW-1185">Reference proteome</keyword>
<name>A0AB34J2J6_PRYPA</name>
<gene>
    <name evidence="8" type="ORF">AB1Y20_005725</name>
</gene>
<dbReference type="CDD" id="cd00185">
    <property type="entry name" value="TNFRSF"/>
    <property type="match status" value="1"/>
</dbReference>
<keyword evidence="3 6" id="KW-1133">Transmembrane helix</keyword>
<feature type="transmembrane region" description="Helical" evidence="6">
    <location>
        <begin position="744"/>
        <end position="766"/>
    </location>
</feature>
<evidence type="ECO:0000313" key="8">
    <source>
        <dbReference type="EMBL" id="KAL1510893.1"/>
    </source>
</evidence>
<keyword evidence="2 6" id="KW-0812">Transmembrane</keyword>
<feature type="compositionally biased region" description="Low complexity" evidence="5">
    <location>
        <begin position="1423"/>
        <end position="1434"/>
    </location>
</feature>
<evidence type="ECO:0000256" key="5">
    <source>
        <dbReference type="SAM" id="MobiDB-lite"/>
    </source>
</evidence>
<feature type="compositionally biased region" description="Polar residues" evidence="5">
    <location>
        <begin position="1252"/>
        <end position="1262"/>
    </location>
</feature>
<dbReference type="SUPFAM" id="SSF52200">
    <property type="entry name" value="Toll/Interleukin receptor TIR domain"/>
    <property type="match status" value="1"/>
</dbReference>
<dbReference type="Gene3D" id="2.10.50.10">
    <property type="entry name" value="Tumor Necrosis Factor Receptor, subunit A, domain 2"/>
    <property type="match status" value="1"/>
</dbReference>
<feature type="transmembrane region" description="Helical" evidence="6">
    <location>
        <begin position="1056"/>
        <end position="1076"/>
    </location>
</feature>
<feature type="domain" description="Receptor ligand binding region" evidence="7">
    <location>
        <begin position="62"/>
        <end position="415"/>
    </location>
</feature>
<feature type="transmembrane region" description="Helical" evidence="6">
    <location>
        <begin position="800"/>
        <end position="826"/>
    </location>
</feature>
<dbReference type="GO" id="GO:0016020">
    <property type="term" value="C:membrane"/>
    <property type="evidence" value="ECO:0007669"/>
    <property type="project" value="UniProtKB-SubCell"/>
</dbReference>
<feature type="compositionally biased region" description="Polar residues" evidence="5">
    <location>
        <begin position="1403"/>
        <end position="1412"/>
    </location>
</feature>
<dbReference type="PANTHER" id="PTHR11319">
    <property type="entry name" value="G PROTEIN-COUPLED RECEPTOR-RELATED"/>
    <property type="match status" value="1"/>
</dbReference>
<evidence type="ECO:0000256" key="6">
    <source>
        <dbReference type="SAM" id="Phobius"/>
    </source>
</evidence>
<dbReference type="Gene3D" id="3.40.50.10140">
    <property type="entry name" value="Toll/interleukin-1 receptor homology (TIR) domain"/>
    <property type="match status" value="1"/>
</dbReference>
<evidence type="ECO:0000256" key="1">
    <source>
        <dbReference type="ARBA" id="ARBA00004370"/>
    </source>
</evidence>
<dbReference type="SUPFAM" id="SSF53822">
    <property type="entry name" value="Periplasmic binding protein-like I"/>
    <property type="match status" value="1"/>
</dbReference>
<dbReference type="EMBL" id="JBGBPQ010000014">
    <property type="protein sequence ID" value="KAL1510893.1"/>
    <property type="molecule type" value="Genomic_DNA"/>
</dbReference>
<keyword evidence="4 6" id="KW-0472">Membrane</keyword>
<evidence type="ECO:0000313" key="9">
    <source>
        <dbReference type="Proteomes" id="UP001515480"/>
    </source>
</evidence>
<evidence type="ECO:0000256" key="2">
    <source>
        <dbReference type="ARBA" id="ARBA00022692"/>
    </source>
</evidence>
<comment type="subcellular location">
    <subcellularLocation>
        <location evidence="1">Membrane</location>
    </subcellularLocation>
</comment>
<dbReference type="Gene3D" id="3.40.50.2300">
    <property type="match status" value="3"/>
</dbReference>
<feature type="compositionally biased region" description="Basic and acidic residues" evidence="5">
    <location>
        <begin position="1374"/>
        <end position="1383"/>
    </location>
</feature>
<feature type="region of interest" description="Disordered" evidence="5">
    <location>
        <begin position="1804"/>
        <end position="1833"/>
    </location>
</feature>
<feature type="transmembrane region" description="Helical" evidence="6">
    <location>
        <begin position="1012"/>
        <end position="1031"/>
    </location>
</feature>
<dbReference type="InterPro" id="IPR035897">
    <property type="entry name" value="Toll_tir_struct_dom_sf"/>
</dbReference>
<feature type="transmembrane region" description="Helical" evidence="6">
    <location>
        <begin position="694"/>
        <end position="714"/>
    </location>
</feature>
<evidence type="ECO:0000259" key="7">
    <source>
        <dbReference type="Pfam" id="PF01094"/>
    </source>
</evidence>
<feature type="compositionally biased region" description="Low complexity" evidence="5">
    <location>
        <begin position="1290"/>
        <end position="1302"/>
    </location>
</feature>
<feature type="transmembrane region" description="Helical" evidence="6">
    <location>
        <begin position="902"/>
        <end position="923"/>
    </location>
</feature>
<feature type="region of interest" description="Disordered" evidence="5">
    <location>
        <begin position="1290"/>
        <end position="1434"/>
    </location>
</feature>
<feature type="transmembrane region" description="Helical" evidence="6">
    <location>
        <begin position="979"/>
        <end position="1000"/>
    </location>
</feature>
<dbReference type="InterPro" id="IPR028082">
    <property type="entry name" value="Peripla_BP_I"/>
</dbReference>
<comment type="caution">
    <text evidence="8">The sequence shown here is derived from an EMBL/GenBank/DDBJ whole genome shotgun (WGS) entry which is preliminary data.</text>
</comment>
<organism evidence="8 9">
    <name type="scientific">Prymnesium parvum</name>
    <name type="common">Toxic golden alga</name>
    <dbReference type="NCBI Taxonomy" id="97485"/>
    <lineage>
        <taxon>Eukaryota</taxon>
        <taxon>Haptista</taxon>
        <taxon>Haptophyta</taxon>
        <taxon>Prymnesiophyceae</taxon>
        <taxon>Prymnesiales</taxon>
        <taxon>Prymnesiaceae</taxon>
        <taxon>Prymnesium</taxon>
    </lineage>
</organism>
<dbReference type="InterPro" id="IPR001828">
    <property type="entry name" value="ANF_lig-bd_rcpt"/>
</dbReference>
<accession>A0AB34J2J6</accession>
<dbReference type="SMART" id="SM01411">
    <property type="entry name" value="Ephrin_rec_like"/>
    <property type="match status" value="2"/>
</dbReference>
<feature type="transmembrane region" description="Helical" evidence="6">
    <location>
        <begin position="847"/>
        <end position="866"/>
    </location>
</feature>